<organism evidence="6 7">
    <name type="scientific">Desulfoplanes formicivorans</name>
    <dbReference type="NCBI Taxonomy" id="1592317"/>
    <lineage>
        <taxon>Bacteria</taxon>
        <taxon>Pseudomonadati</taxon>
        <taxon>Thermodesulfobacteriota</taxon>
        <taxon>Desulfovibrionia</taxon>
        <taxon>Desulfovibrionales</taxon>
        <taxon>Desulfoplanaceae</taxon>
        <taxon>Desulfoplanes</taxon>
    </lineage>
</organism>
<dbReference type="GO" id="GO:0016491">
    <property type="term" value="F:oxidoreductase activity"/>
    <property type="evidence" value="ECO:0007669"/>
    <property type="project" value="UniProtKB-KW"/>
</dbReference>
<keyword evidence="2" id="KW-0560">Oxidoreductase</keyword>
<dbReference type="STRING" id="1592317.DPF_1298"/>
<dbReference type="InterPro" id="IPR003813">
    <property type="entry name" value="MvhD/FlpD"/>
</dbReference>
<evidence type="ECO:0000256" key="2">
    <source>
        <dbReference type="ARBA" id="ARBA00023002"/>
    </source>
</evidence>
<dbReference type="Proteomes" id="UP000095200">
    <property type="component" value="Unassembled WGS sequence"/>
</dbReference>
<keyword evidence="1" id="KW-0479">Metal-binding</keyword>
<dbReference type="EMBL" id="BDFE01000015">
    <property type="protein sequence ID" value="GAU08585.1"/>
    <property type="molecule type" value="Genomic_DNA"/>
</dbReference>
<keyword evidence="4" id="KW-0411">Iron-sulfur</keyword>
<keyword evidence="7" id="KW-1185">Reference proteome</keyword>
<keyword evidence="3" id="KW-0408">Iron</keyword>
<dbReference type="AlphaFoldDB" id="A0A194AH93"/>
<accession>A0A194AH93</accession>
<sequence>MEFSPNIVGFACQWCTYAGADLAGNLRCKYPPTVKLIKVPCSGRVEPEYVLDALSKGADGVFIGGCHFGDCHYKEGNYKTDRRMQLISKLIQEFGFEKERFRWEWISGAEGKKFAEVMTEYTEQLKKLGPNPVKEGK</sequence>
<dbReference type="GO" id="GO:0046872">
    <property type="term" value="F:metal ion binding"/>
    <property type="evidence" value="ECO:0007669"/>
    <property type="project" value="UniProtKB-KW"/>
</dbReference>
<dbReference type="Pfam" id="PF02662">
    <property type="entry name" value="FlpD"/>
    <property type="match status" value="1"/>
</dbReference>
<evidence type="ECO:0000313" key="6">
    <source>
        <dbReference type="EMBL" id="GAU08585.1"/>
    </source>
</evidence>
<dbReference type="GO" id="GO:0051536">
    <property type="term" value="F:iron-sulfur cluster binding"/>
    <property type="evidence" value="ECO:0007669"/>
    <property type="project" value="UniProtKB-KW"/>
</dbReference>
<evidence type="ECO:0000256" key="3">
    <source>
        <dbReference type="ARBA" id="ARBA00023004"/>
    </source>
</evidence>
<gene>
    <name evidence="6" type="ORF">DPF_1298</name>
</gene>
<comment type="caution">
    <text evidence="6">The sequence shown here is derived from an EMBL/GenBank/DDBJ whole genome shotgun (WGS) entry which is preliminary data.</text>
</comment>
<protein>
    <submittedName>
        <fullName evidence="6">Methyl-viologen-reducing hydrogenase subunit delta</fullName>
    </submittedName>
</protein>
<reference evidence="7" key="1">
    <citation type="submission" date="2016-06" db="EMBL/GenBank/DDBJ databases">
        <title>Draft genome sequence of Desulfoplanes formicivorans strain Pf12B.</title>
        <authorList>
            <person name="Watanabe M."/>
            <person name="Kojima H."/>
            <person name="Fukui M."/>
        </authorList>
    </citation>
    <scope>NUCLEOTIDE SEQUENCE [LARGE SCALE GENOMIC DNA]</scope>
    <source>
        <strain evidence="7">Pf12B</strain>
    </source>
</reference>
<proteinExistence type="predicted"/>
<evidence type="ECO:0000313" key="7">
    <source>
        <dbReference type="Proteomes" id="UP000095200"/>
    </source>
</evidence>
<dbReference type="RefSeq" id="WP_069858218.1">
    <property type="nucleotide sequence ID" value="NZ_BDFE01000015.1"/>
</dbReference>
<evidence type="ECO:0000256" key="1">
    <source>
        <dbReference type="ARBA" id="ARBA00022723"/>
    </source>
</evidence>
<dbReference type="OrthoDB" id="9785566at2"/>
<feature type="domain" description="F420-non-reducing hydrogenase iron-sulfur subunit D" evidence="5">
    <location>
        <begin position="7"/>
        <end position="129"/>
    </location>
</feature>
<name>A0A194AH93_9BACT</name>
<evidence type="ECO:0000256" key="4">
    <source>
        <dbReference type="ARBA" id="ARBA00023014"/>
    </source>
</evidence>
<evidence type="ECO:0000259" key="5">
    <source>
        <dbReference type="Pfam" id="PF02662"/>
    </source>
</evidence>